<dbReference type="Pfam" id="PF13909">
    <property type="entry name" value="zf-H2C2_5"/>
    <property type="match status" value="1"/>
</dbReference>
<protein>
    <submittedName>
        <fullName evidence="3">C2H2-type domain-containing protein</fullName>
    </submittedName>
</protein>
<evidence type="ECO:0000313" key="3">
    <source>
        <dbReference type="WBParaSite" id="EN70_3040"/>
    </source>
</evidence>
<feature type="region of interest" description="Disordered" evidence="1">
    <location>
        <begin position="86"/>
        <end position="105"/>
    </location>
</feature>
<accession>A0A1I7VIU1</accession>
<dbReference type="Gene3D" id="3.30.160.60">
    <property type="entry name" value="Classic Zinc Finger"/>
    <property type="match status" value="1"/>
</dbReference>
<reference evidence="2" key="1">
    <citation type="submission" date="2012-04" db="EMBL/GenBank/DDBJ databases">
        <title>The Genome Sequence of Loa loa.</title>
        <authorList>
            <consortium name="The Broad Institute Genome Sequencing Platform"/>
            <consortium name="Broad Institute Genome Sequencing Center for Infectious Disease"/>
            <person name="Nutman T.B."/>
            <person name="Fink D.L."/>
            <person name="Russ C."/>
            <person name="Young S."/>
            <person name="Zeng Q."/>
            <person name="Gargeya S."/>
            <person name="Alvarado L."/>
            <person name="Berlin A."/>
            <person name="Chapman S.B."/>
            <person name="Chen Z."/>
            <person name="Freedman E."/>
            <person name="Gellesch M."/>
            <person name="Goldberg J."/>
            <person name="Griggs A."/>
            <person name="Gujja S."/>
            <person name="Heilman E.R."/>
            <person name="Heiman D."/>
            <person name="Howarth C."/>
            <person name="Mehta T."/>
            <person name="Neiman D."/>
            <person name="Pearson M."/>
            <person name="Roberts A."/>
            <person name="Saif S."/>
            <person name="Shea T."/>
            <person name="Shenoy N."/>
            <person name="Sisk P."/>
            <person name="Stolte C."/>
            <person name="Sykes S."/>
            <person name="White J."/>
            <person name="Yandava C."/>
            <person name="Haas B."/>
            <person name="Henn M.R."/>
            <person name="Nusbaum C."/>
            <person name="Birren B."/>
        </authorList>
    </citation>
    <scope>NUCLEOTIDE SEQUENCE [LARGE SCALE GENOMIC DNA]</scope>
</reference>
<evidence type="ECO:0000313" key="2">
    <source>
        <dbReference type="Proteomes" id="UP000095285"/>
    </source>
</evidence>
<dbReference type="WBParaSite" id="EN70_3040">
    <property type="protein sequence ID" value="EN70_3040"/>
    <property type="gene ID" value="EN70_3040"/>
</dbReference>
<organism evidence="2 3">
    <name type="scientific">Loa loa</name>
    <name type="common">Eye worm</name>
    <name type="synonym">Filaria loa</name>
    <dbReference type="NCBI Taxonomy" id="7209"/>
    <lineage>
        <taxon>Eukaryota</taxon>
        <taxon>Metazoa</taxon>
        <taxon>Ecdysozoa</taxon>
        <taxon>Nematoda</taxon>
        <taxon>Chromadorea</taxon>
        <taxon>Rhabditida</taxon>
        <taxon>Spirurina</taxon>
        <taxon>Spiruromorpha</taxon>
        <taxon>Filarioidea</taxon>
        <taxon>Onchocercidae</taxon>
        <taxon>Loa</taxon>
    </lineage>
</organism>
<keyword evidence="2" id="KW-1185">Reference proteome</keyword>
<evidence type="ECO:0000256" key="1">
    <source>
        <dbReference type="SAM" id="MobiDB-lite"/>
    </source>
</evidence>
<feature type="region of interest" description="Disordered" evidence="1">
    <location>
        <begin position="38"/>
        <end position="72"/>
    </location>
</feature>
<dbReference type="AlphaFoldDB" id="A0A1I7VIU1"/>
<reference evidence="3" key="2">
    <citation type="submission" date="2016-11" db="UniProtKB">
        <authorList>
            <consortium name="WormBaseParasite"/>
        </authorList>
    </citation>
    <scope>IDENTIFICATION</scope>
</reference>
<dbReference type="STRING" id="7209.A0A1I7VIU1"/>
<name>A0A1I7VIU1_LOALO</name>
<dbReference type="eggNOG" id="ENOG502SA6V">
    <property type="taxonomic scope" value="Eukaryota"/>
</dbReference>
<proteinExistence type="predicted"/>
<sequence length="615" mass="68480">MLRQLLSATNGVGSGIESNNYEHCSIYPLSSRNFENPTITLPASPLPPPPLHFSQSQLPPPPSSSSSSSAASSSSSSLSLPISLSPTSSLPSVPTATQQNQFRINDDENLTTVEYMSLAAGYNTQTPTTSNHLGILATNNDLNDTTELFSSTYAMLSADSALSWNIWDEQTRFSNSANDFTNNQISMNINNHNFGYPVHTTAPGCSNNIRYQTCNTGQINNYYTTNSEGLINGNRLELQQLVQQPVILPNSNDIGNRNYDQQGKCTSNMNQMTQCRFSDPNQRMMIHTAVSTGFGETFNRYERKQVTCMACRNIYSSRRSLTGHIGRNEKCREIIDQMGGFVENIRICDTGNTTSSNGIDPGNIRRHVNQCMKSVRNGSKLRRKDAALKQFTSDKFQFDDRRNQSMTFSDIYQPNVLETSVGEKTTWMDNCDDILMGHHSIAKTKSYNVKKDRSNDDPFRCPLCDFATIYKGNMKRHLSTCHGLQDDDLKDGCIDKLKCKATIDSRLENMSRNKRPKNLQQLKVKVTTKLTQMDVDNGPSSSIIDYSSVKKDFEVSMATVTSSTSQTLFSNNREEEELPLSVINSSDHNIATDVGPEESLEMVETSSDDSTSQLL</sequence>
<feature type="compositionally biased region" description="Polar residues" evidence="1">
    <location>
        <begin position="94"/>
        <end position="103"/>
    </location>
</feature>
<dbReference type="Proteomes" id="UP000095285">
    <property type="component" value="Unassembled WGS sequence"/>
</dbReference>